<evidence type="ECO:0000313" key="2">
    <source>
        <dbReference type="Proteomes" id="UP000499080"/>
    </source>
</evidence>
<dbReference type="Proteomes" id="UP000499080">
    <property type="component" value="Unassembled WGS sequence"/>
</dbReference>
<dbReference type="AlphaFoldDB" id="A0A4Y2ES65"/>
<accession>A0A4Y2ES65</accession>
<organism evidence="1 2">
    <name type="scientific">Araneus ventricosus</name>
    <name type="common">Orbweaver spider</name>
    <name type="synonym">Epeira ventricosa</name>
    <dbReference type="NCBI Taxonomy" id="182803"/>
    <lineage>
        <taxon>Eukaryota</taxon>
        <taxon>Metazoa</taxon>
        <taxon>Ecdysozoa</taxon>
        <taxon>Arthropoda</taxon>
        <taxon>Chelicerata</taxon>
        <taxon>Arachnida</taxon>
        <taxon>Araneae</taxon>
        <taxon>Araneomorphae</taxon>
        <taxon>Entelegynae</taxon>
        <taxon>Araneoidea</taxon>
        <taxon>Araneidae</taxon>
        <taxon>Araneus</taxon>
    </lineage>
</organism>
<name>A0A4Y2ES65_ARAVE</name>
<dbReference type="EMBL" id="BGPR01171175">
    <property type="protein sequence ID" value="GBM31347.1"/>
    <property type="molecule type" value="Genomic_DNA"/>
</dbReference>
<evidence type="ECO:0000313" key="1">
    <source>
        <dbReference type="EMBL" id="GBM31347.1"/>
    </source>
</evidence>
<reference evidence="1 2" key="1">
    <citation type="journal article" date="2019" name="Sci. Rep.">
        <title>Orb-weaving spider Araneus ventricosus genome elucidates the spidroin gene catalogue.</title>
        <authorList>
            <person name="Kono N."/>
            <person name="Nakamura H."/>
            <person name="Ohtoshi R."/>
            <person name="Moran D.A.P."/>
            <person name="Shinohara A."/>
            <person name="Yoshida Y."/>
            <person name="Fujiwara M."/>
            <person name="Mori M."/>
            <person name="Tomita M."/>
            <person name="Arakawa K."/>
        </authorList>
    </citation>
    <scope>NUCLEOTIDE SEQUENCE [LARGE SCALE GENOMIC DNA]</scope>
</reference>
<sequence>MLIDSVIEWRNPLRLAWYDRKFGKPTSPEIHLDLVIPQHTPELVPEQVPVGWV</sequence>
<feature type="non-terminal residue" evidence="1">
    <location>
        <position position="53"/>
    </location>
</feature>
<proteinExistence type="predicted"/>
<comment type="caution">
    <text evidence="1">The sequence shown here is derived from an EMBL/GenBank/DDBJ whole genome shotgun (WGS) entry which is preliminary data.</text>
</comment>
<keyword evidence="2" id="KW-1185">Reference proteome</keyword>
<protein>
    <submittedName>
        <fullName evidence="1">Uncharacterized protein</fullName>
    </submittedName>
</protein>
<gene>
    <name evidence="1" type="ORF">AVEN_175068_1</name>
</gene>